<dbReference type="RefSeq" id="YP_009614006.1">
    <property type="nucleotide sequence ID" value="NC_042030.1"/>
</dbReference>
<sequence>MTPDNHRTTTQHKGPTLMGMYTEFYFRANITDNPHTAATPITDWLDRNINGDGGFEEPFDDHPFFSTDRWGRVFIGGGAVYQESRQPIFRRKAGEPCQHHQLVISSSLKNYGDEINAFLDWINPHLDMHIGDFLGYSLYEDSCDDSDHYREHPRLFFMGRGEVIA</sequence>
<reference evidence="1 2" key="1">
    <citation type="journal article" date="2012" name="J. Virol.">
        <title>Complete Genome Sequences of 138 Mycobacteriophages.</title>
        <authorList>
            <consortium name="the Science Education Alliance Phage Hunters Advancing Genomics and Evolutionary Science Program"/>
            <consortium name="the KwaZulu-Natal Research Institute for Tuberculosis and HIV Mycobacterial Genetics Course Students"/>
            <consortium name="the Phage Hunters Integrating Research and Education Program"/>
            <person name="Hatfull G.F."/>
        </authorList>
    </citation>
    <scope>NUCLEOTIDE SEQUENCE [LARGE SCALE GENOMIC DNA]</scope>
    <source>
        <strain evidence="1 2">Yoshi</strain>
    </source>
</reference>
<gene>
    <name evidence="1" type="primary">102</name>
    <name evidence="1" type="ORF">YOSHI_102</name>
</gene>
<evidence type="ECO:0000313" key="1">
    <source>
        <dbReference type="EMBL" id="AEK07849.1"/>
    </source>
</evidence>
<organism evidence="1 2">
    <name type="scientific">Mycobacterium phage Yoshi</name>
    <dbReference type="NCBI Taxonomy" id="2920891"/>
    <lineage>
        <taxon>Viruses</taxon>
        <taxon>Duplodnaviria</taxon>
        <taxon>Heunggongvirae</taxon>
        <taxon>Uroviricota</taxon>
        <taxon>Caudoviricetes</taxon>
        <taxon>Gracegardnervirinae</taxon>
        <taxon>Avanivirus</taxon>
        <taxon>Avanivirus yoshi</taxon>
    </lineage>
</organism>
<name>G1BSK9_9CAUD</name>
<keyword evidence="2" id="KW-1185">Reference proteome</keyword>
<dbReference type="Proteomes" id="UP000223621">
    <property type="component" value="Segment"/>
</dbReference>
<proteinExistence type="predicted"/>
<dbReference type="EMBL" id="JF704115">
    <property type="protein sequence ID" value="AEK07849.1"/>
    <property type="molecule type" value="Genomic_DNA"/>
</dbReference>
<dbReference type="OrthoDB" id="11378at10239"/>
<dbReference type="GeneID" id="40090407"/>
<protein>
    <submittedName>
        <fullName evidence="1">Uncharacterized protein</fullName>
    </submittedName>
</protein>
<accession>G1BSK9</accession>
<evidence type="ECO:0000313" key="2">
    <source>
        <dbReference type="Proteomes" id="UP000223621"/>
    </source>
</evidence>